<sequence length="29" mass="3388">MEINWIILFGWGNPSVCHKNPHKATYFSP</sequence>
<protein>
    <submittedName>
        <fullName evidence="1">Uncharacterized protein</fullName>
    </submittedName>
</protein>
<reference evidence="1" key="1">
    <citation type="submission" date="2014-11" db="EMBL/GenBank/DDBJ databases">
        <authorList>
            <person name="Amaro Gonzalez C."/>
        </authorList>
    </citation>
    <scope>NUCLEOTIDE SEQUENCE</scope>
</reference>
<organism evidence="1">
    <name type="scientific">Anguilla anguilla</name>
    <name type="common">European freshwater eel</name>
    <name type="synonym">Muraena anguilla</name>
    <dbReference type="NCBI Taxonomy" id="7936"/>
    <lineage>
        <taxon>Eukaryota</taxon>
        <taxon>Metazoa</taxon>
        <taxon>Chordata</taxon>
        <taxon>Craniata</taxon>
        <taxon>Vertebrata</taxon>
        <taxon>Euteleostomi</taxon>
        <taxon>Actinopterygii</taxon>
        <taxon>Neopterygii</taxon>
        <taxon>Teleostei</taxon>
        <taxon>Anguilliformes</taxon>
        <taxon>Anguillidae</taxon>
        <taxon>Anguilla</taxon>
    </lineage>
</organism>
<evidence type="ECO:0000313" key="1">
    <source>
        <dbReference type="EMBL" id="JAH53350.1"/>
    </source>
</evidence>
<proteinExistence type="predicted"/>
<dbReference type="EMBL" id="GBXM01055227">
    <property type="protein sequence ID" value="JAH53350.1"/>
    <property type="molecule type" value="Transcribed_RNA"/>
</dbReference>
<reference evidence="1" key="2">
    <citation type="journal article" date="2015" name="Fish Shellfish Immunol.">
        <title>Early steps in the European eel (Anguilla anguilla)-Vibrio vulnificus interaction in the gills: Role of the RtxA13 toxin.</title>
        <authorList>
            <person name="Callol A."/>
            <person name="Pajuelo D."/>
            <person name="Ebbesson L."/>
            <person name="Teles M."/>
            <person name="MacKenzie S."/>
            <person name="Amaro C."/>
        </authorList>
    </citation>
    <scope>NUCLEOTIDE SEQUENCE</scope>
</reference>
<accession>A0A0E9TKG4</accession>
<name>A0A0E9TKG4_ANGAN</name>
<dbReference type="AlphaFoldDB" id="A0A0E9TKG4"/>